<name>A0A2S0M4K8_MEGEL</name>
<protein>
    <submittedName>
        <fullName evidence="1">Uncharacterized protein</fullName>
    </submittedName>
</protein>
<reference evidence="1 2" key="1">
    <citation type="journal article" date="2018" name="Genome Announc.">
        <title>Complete genomes of two Megasphaera elsdenii strains, NCIMB 702410 and ATCC 25940.</title>
        <authorList>
            <person name="Hatmaker E.A."/>
            <person name="O'Dell K."/>
            <person name="Riley L.A."/>
            <person name="Klingeman D.M."/>
            <person name="Guss A.M."/>
        </authorList>
    </citation>
    <scope>NUCLEOTIDE SEQUENCE [LARGE SCALE GENOMIC DNA]</scope>
    <source>
        <strain evidence="1 2">NCIMB702410</strain>
    </source>
</reference>
<sequence length="134" mass="15548">MKTMKCPLCGKNANSFVYCHKEKQCICWNHCKDCQYFISIDYSCSYKLSLVQKKLIELQDRRRKANKERQVNEYAVNEHKAVMMRRDAIPKEVEHTSSHYDAAGVLKAKKAKKKKKVQTAAQQVATTVEEVSLF</sequence>
<dbReference type="Proteomes" id="UP000238358">
    <property type="component" value="Chromosome"/>
</dbReference>
<evidence type="ECO:0000313" key="1">
    <source>
        <dbReference type="EMBL" id="AVO26389.1"/>
    </source>
</evidence>
<dbReference type="OrthoDB" id="7159274at2"/>
<proteinExistence type="predicted"/>
<dbReference type="EMBL" id="CP027569">
    <property type="protein sequence ID" value="AVO26389.1"/>
    <property type="molecule type" value="Genomic_DNA"/>
</dbReference>
<accession>A0A2S0M4K8</accession>
<gene>
    <name evidence="1" type="ORF">C6Y28_01415</name>
</gene>
<dbReference type="RefSeq" id="WP_027895848.1">
    <property type="nucleotide sequence ID" value="NZ_CP027569.1"/>
</dbReference>
<dbReference type="AlphaFoldDB" id="A0A2S0M4K8"/>
<organism evidence="1 2">
    <name type="scientific">Megasphaera elsdenii</name>
    <dbReference type="NCBI Taxonomy" id="907"/>
    <lineage>
        <taxon>Bacteria</taxon>
        <taxon>Bacillati</taxon>
        <taxon>Bacillota</taxon>
        <taxon>Negativicutes</taxon>
        <taxon>Veillonellales</taxon>
        <taxon>Veillonellaceae</taxon>
        <taxon>Megasphaera</taxon>
    </lineage>
</organism>
<evidence type="ECO:0000313" key="2">
    <source>
        <dbReference type="Proteomes" id="UP000238358"/>
    </source>
</evidence>